<evidence type="ECO:0000256" key="1">
    <source>
        <dbReference type="SAM" id="MobiDB-lite"/>
    </source>
</evidence>
<name>A0A1J5RF00_9ZZZZ</name>
<dbReference type="AlphaFoldDB" id="A0A1J5RF00"/>
<keyword evidence="2" id="KW-0472">Membrane</keyword>
<feature type="compositionally biased region" description="Basic residues" evidence="1">
    <location>
        <begin position="382"/>
        <end position="391"/>
    </location>
</feature>
<feature type="region of interest" description="Disordered" evidence="1">
    <location>
        <begin position="347"/>
        <end position="391"/>
    </location>
</feature>
<gene>
    <name evidence="3" type="ORF">GALL_233460</name>
</gene>
<feature type="transmembrane region" description="Helical" evidence="2">
    <location>
        <begin position="266"/>
        <end position="287"/>
    </location>
</feature>
<evidence type="ECO:0000313" key="3">
    <source>
        <dbReference type="EMBL" id="OIQ94688.1"/>
    </source>
</evidence>
<comment type="caution">
    <text evidence="3">The sequence shown here is derived from an EMBL/GenBank/DDBJ whole genome shotgun (WGS) entry which is preliminary data.</text>
</comment>
<keyword evidence="2" id="KW-0812">Transmembrane</keyword>
<sequence length="391" mass="42422">MRSFGSVGDDEPMVDDPTLAGGAGTVAFSLGWRLAELYDSKGLSGPLKRDLELPDHLPGVGEMSSREKALALIAHIDADLHAVGTAVGATLPSADGIRIAMLAPGHQRDTVLRPIYVLYLSVRDQLAGTSPIAATSFGLGRMLADTALLPTKDTPAVFSQQFERFRLENAYRWLDDLDAAFPPRSASAVRASLTAWGEWVGANSTNGRIESRHFDAYLIRRLQRQGDMWRRLLTGEKAAETLPDAKAYRDAATEMLRNTRRMFFRFLWKWSLIALIAVAAAAGAIMLSVTHAPAGTDRLTSVVISVAGFLGVSWTGIAATFGRVMRKAEQSLWEAEVEAAIGRAATVQPHTKSDWAEPSTAEELEEESAPPAARTSSQVRTRPSRNGRAPR</sequence>
<organism evidence="3">
    <name type="scientific">mine drainage metagenome</name>
    <dbReference type="NCBI Taxonomy" id="410659"/>
    <lineage>
        <taxon>unclassified sequences</taxon>
        <taxon>metagenomes</taxon>
        <taxon>ecological metagenomes</taxon>
    </lineage>
</organism>
<keyword evidence="2" id="KW-1133">Transmembrane helix</keyword>
<accession>A0A1J5RF00</accession>
<evidence type="ECO:0000256" key="2">
    <source>
        <dbReference type="SAM" id="Phobius"/>
    </source>
</evidence>
<feature type="transmembrane region" description="Helical" evidence="2">
    <location>
        <begin position="299"/>
        <end position="321"/>
    </location>
</feature>
<protein>
    <submittedName>
        <fullName evidence="3">Uncharacterized protein</fullName>
    </submittedName>
</protein>
<dbReference type="EMBL" id="MLJW01000181">
    <property type="protein sequence ID" value="OIQ94688.1"/>
    <property type="molecule type" value="Genomic_DNA"/>
</dbReference>
<proteinExistence type="predicted"/>
<reference evidence="3" key="1">
    <citation type="submission" date="2016-10" db="EMBL/GenBank/DDBJ databases">
        <title>Sequence of Gallionella enrichment culture.</title>
        <authorList>
            <person name="Poehlein A."/>
            <person name="Muehling M."/>
            <person name="Daniel R."/>
        </authorList>
    </citation>
    <scope>NUCLEOTIDE SEQUENCE</scope>
</reference>